<dbReference type="AlphaFoldDB" id="A0A0H2SC94"/>
<dbReference type="InterPro" id="IPR001338">
    <property type="entry name" value="Class_I_Hydrophobin"/>
</dbReference>
<dbReference type="InParanoid" id="A0A0H2SC94"/>
<evidence type="ECO:0000256" key="6">
    <source>
        <dbReference type="RuleBase" id="RU365009"/>
    </source>
</evidence>
<keyword evidence="4 6" id="KW-0964">Secreted</keyword>
<protein>
    <recommendedName>
        <fullName evidence="6">Hydrophobin</fullName>
    </recommendedName>
</protein>
<evidence type="ECO:0000256" key="2">
    <source>
        <dbReference type="ARBA" id="ARBA00010446"/>
    </source>
</evidence>
<keyword evidence="8" id="KW-1185">Reference proteome</keyword>
<dbReference type="SMART" id="SM00075">
    <property type="entry name" value="HYDRO"/>
    <property type="match status" value="1"/>
</dbReference>
<evidence type="ECO:0000256" key="3">
    <source>
        <dbReference type="ARBA" id="ARBA00022512"/>
    </source>
</evidence>
<evidence type="ECO:0000313" key="7">
    <source>
        <dbReference type="EMBL" id="KLO14556.1"/>
    </source>
</evidence>
<dbReference type="CDD" id="cd23507">
    <property type="entry name" value="hydrophobin_I"/>
    <property type="match status" value="1"/>
</dbReference>
<reference evidence="7 8" key="1">
    <citation type="submission" date="2015-04" db="EMBL/GenBank/DDBJ databases">
        <title>Complete genome sequence of Schizopora paradoxa KUC8140, a cosmopolitan wood degrader in East Asia.</title>
        <authorList>
            <consortium name="DOE Joint Genome Institute"/>
            <person name="Min B."/>
            <person name="Park H."/>
            <person name="Jang Y."/>
            <person name="Kim J.-J."/>
            <person name="Kim K.H."/>
            <person name="Pangilinan J."/>
            <person name="Lipzen A."/>
            <person name="Riley R."/>
            <person name="Grigoriev I.V."/>
            <person name="Spatafora J.W."/>
            <person name="Choi I.-G."/>
        </authorList>
    </citation>
    <scope>NUCLEOTIDE SEQUENCE [LARGE SCALE GENOMIC DNA]</scope>
    <source>
        <strain evidence="7 8">KUC8140</strain>
    </source>
</reference>
<sequence>MMFSKVAALALVPLLAVATPTPQTSQCNVGSEQCCSSTQTASEASTGLLGGLLSLLGIVVGDITGLVGVTCSPITVIGVSGTSCSAQPVCCTNNSFNGLIALGCTPININL</sequence>
<feature type="chain" id="PRO_5013984978" description="Hydrophobin" evidence="6">
    <location>
        <begin position="19"/>
        <end position="111"/>
    </location>
</feature>
<gene>
    <name evidence="7" type="ORF">SCHPADRAFT_914837</name>
</gene>
<dbReference type="EMBL" id="KQ085942">
    <property type="protein sequence ID" value="KLO14556.1"/>
    <property type="molecule type" value="Genomic_DNA"/>
</dbReference>
<evidence type="ECO:0000313" key="8">
    <source>
        <dbReference type="Proteomes" id="UP000053477"/>
    </source>
</evidence>
<keyword evidence="5 6" id="KW-1015">Disulfide bond</keyword>
<name>A0A0H2SC94_9AGAM</name>
<dbReference type="Proteomes" id="UP000053477">
    <property type="component" value="Unassembled WGS sequence"/>
</dbReference>
<dbReference type="Pfam" id="PF01185">
    <property type="entry name" value="Hydrophobin"/>
    <property type="match status" value="1"/>
</dbReference>
<accession>A0A0H2SC94</accession>
<proteinExistence type="inferred from homology"/>
<feature type="signal peptide" evidence="6">
    <location>
        <begin position="1"/>
        <end position="18"/>
    </location>
</feature>
<evidence type="ECO:0000256" key="5">
    <source>
        <dbReference type="ARBA" id="ARBA00023157"/>
    </source>
</evidence>
<dbReference type="OrthoDB" id="4225815at2759"/>
<evidence type="ECO:0000256" key="1">
    <source>
        <dbReference type="ARBA" id="ARBA00004191"/>
    </source>
</evidence>
<evidence type="ECO:0000256" key="4">
    <source>
        <dbReference type="ARBA" id="ARBA00022525"/>
    </source>
</evidence>
<dbReference type="GO" id="GO:0009277">
    <property type="term" value="C:fungal-type cell wall"/>
    <property type="evidence" value="ECO:0007669"/>
    <property type="project" value="InterPro"/>
</dbReference>
<organism evidence="7 8">
    <name type="scientific">Schizopora paradoxa</name>
    <dbReference type="NCBI Taxonomy" id="27342"/>
    <lineage>
        <taxon>Eukaryota</taxon>
        <taxon>Fungi</taxon>
        <taxon>Dikarya</taxon>
        <taxon>Basidiomycota</taxon>
        <taxon>Agaricomycotina</taxon>
        <taxon>Agaricomycetes</taxon>
        <taxon>Hymenochaetales</taxon>
        <taxon>Schizoporaceae</taxon>
        <taxon>Schizopora</taxon>
    </lineage>
</organism>
<keyword evidence="3 6" id="KW-0134">Cell wall</keyword>
<keyword evidence="6" id="KW-0732">Signal</keyword>
<dbReference type="STRING" id="27342.A0A0H2SC94"/>
<comment type="similarity">
    <text evidence="2 6">Belongs to the fungal hydrophobin family.</text>
</comment>
<comment type="subcellular location">
    <subcellularLocation>
        <location evidence="1 6">Secreted</location>
        <location evidence="1 6">Cell wall</location>
    </subcellularLocation>
</comment>
<dbReference type="GO" id="GO:0005199">
    <property type="term" value="F:structural constituent of cell wall"/>
    <property type="evidence" value="ECO:0007669"/>
    <property type="project" value="InterPro"/>
</dbReference>